<dbReference type="EMBL" id="JAHRHY010000006">
    <property type="protein sequence ID" value="KAG9068368.1"/>
    <property type="molecule type" value="Genomic_DNA"/>
</dbReference>
<proteinExistence type="inferred from homology"/>
<comment type="similarity">
    <text evidence="1">Belongs to the sel-1 family.</text>
</comment>
<dbReference type="Pfam" id="PF12937">
    <property type="entry name" value="F-box-like"/>
    <property type="match status" value="1"/>
</dbReference>
<dbReference type="PANTHER" id="PTHR11102">
    <property type="entry name" value="SEL-1-LIKE PROTEIN"/>
    <property type="match status" value="1"/>
</dbReference>
<evidence type="ECO:0000313" key="4">
    <source>
        <dbReference type="EMBL" id="KAG9068368.1"/>
    </source>
</evidence>
<feature type="domain" description="F-box" evidence="3">
    <location>
        <begin position="23"/>
        <end position="56"/>
    </location>
</feature>
<sequence>MSATTHSLLPSRDITILPKLYPHIGSHLLPPDLLSCVQVCHQWYDHFMPTLWHTIDTNSTTWRHILAHYDSNLSVGKQDEQWLQNIFNKHSHHIRHLQIHHQEIFQVANLSKGCTQLQSLRVYDIEPNLTCKEKDAQGQILWNHLQGFKGSFLSPEFKGMFQPYPVGLRSLVQQEREWYAIQHLWLLIAKNAGLKALCFYNLVYLVLPVASGYFHDTVAGLSHLEELDCHSGFFINLATLLSRQPPSLRRLTLTNPGYPEQWAMLHGLEYLNLGYNVTDRTFFLALKHLPNLDTFVVESIFFRFAPKQGNGTILETPSRLKRLEISEVKKPEVEDDGLAQRILPALPHLTSFKVFQLYPITANALSAHCPNLEILEQGQEEYTVLPVRGVRPAVNPLNVLLQTCSNFKEFVGLKVHVDAEDILRQRWASCESLEVLPCQISGFGRLTMGEKELYDAMPKSKLQKEQHHMLSEEEIRVVEKLERSRELQEKVCTRLGELTHLKELDLGYLLDNSNNQIATQYVGNYGQPAQERVGRNASNHEPVQDTLELTLDSGLRHLAGLKNLEMVRLTYNHYSPPVQALRAIDLSTEVRFARVVDKQDGDRTFTANAVVDHFGEFEDVKRYTHDDWETLPRYPAEIQSDGTETLEAFPAYTDDVLYVAKQGLTPHTLGVTPIKVSDDGGMESFPDPSRQGDFSSHSFYDSDPYNSNYNTMHSMANSWTLNQLIKNVRLQPPFFVLPRGPLPSADKNDLSAVQLTMYLLCVNHHRTEYDSVPHFAGVPGVAVKRPAEFLGRFSATLLWGLKMLKVSLRDLETGLGDDQARYVQITTLLASELGLSSTDDVKQLVDKMIEYLQKLRQQNSNQVTRTRPPLSRHDIAVLPSYLERHPDTLQDDIVHRGLFHACDSQGREQLMCRSCYQLLYPLHSVQYIVEHVGAHGDYDAQKGSITLRPQDSEGLQQLCLLDAAMVGCVTELIIDVSWDASTEDVQSIHALAGRLGLTSLTIATSAIASSNSTSAPSSPLSSLSDRSSGSQLEKIKELSHALLQGLKHLCISSHVALNAPALLFDLRRLSPQRNALVVTVKEPSSRCLAGLYNGNTQLLDLRTTLDHAKNITTTGYFAGNLQSITINVLESLRMESPHPVLSLLTDGITTILRKNPNLSLLTLYCDARDFRIMEAMMESIYSKMTSDQAPDSRLSIYTLIDNSEDHLVATFKLPNSRDNKAVVANVTTRKNGSGHDAFLDEYGLFVRTLNTNDMFRTSVMDALHRSITRKRSSQLRNVTISVGDLDPEGAVTFLSILKSSNVTLKQLVLVGSPVDYQVYITVMDALRSLSSVKVVCFDDGSNMRQWIDGVQDSLLEGNSLTVLDQVGDLRRIVPGHDDTSLDWLRIRQARHFSEGAASQDASVASRPPSIWSHVEVQQGYKPTEDQQPLQALGNPKSTIDTTAPATDEIHAKGEVEVLEDGSRLIPFKKAPTGLSLILELNQRFISSKGYRSVADTPLKPLSPAITSSLVPATSQPLSPSSALSNLMTLPAASIARPMAMLSTTLNDQTCTVKDLSASSHPNSDNEGQHAPQSATTNLSAEKKLVLGNMYIDGKGVAQDFQAADQGDAVAQYSIGVMYDVGKGVPQDFAKAMEWYLKAADQGDAVAQCSIGVIYDEGKGVPQDFAKAMEWYLKAADQGDAVAQCSIGVMYDEGKGVPQDFAKAMEWYFKAADQGDAVAQYSIGVMYDVGKDVPQDFAKAMEWFLKAADQGDAVAQCNIGVMYDEGKGVPQDFAKAMEWYLKAADQGDAVAQCNIGVMYDVGKDVPQDFAKAMEWFLKAADQGDAVAQCNIGVMYDKGKGVPQDFAKAMEWFLKAADQGDAVAQCNIGVMYDVGKDVPQDFAKAMEWFLKAADQGDAVAQCNIGVMYDKGKGVPQDFAKAMEWYLKAADQGDAVAQCNIGVMYDEGKGVPQDFAKAMEWFLKAANQGLAIAQFDVGRLYNNGQGVPQDFTEAAGWFSKAADRGLDAAKRKLEAMKKKGVAVN</sequence>
<evidence type="ECO:0000256" key="1">
    <source>
        <dbReference type="ARBA" id="ARBA00038101"/>
    </source>
</evidence>
<dbReference type="SUPFAM" id="SSF52047">
    <property type="entry name" value="RNI-like"/>
    <property type="match status" value="1"/>
</dbReference>
<evidence type="ECO:0000256" key="2">
    <source>
        <dbReference type="SAM" id="MobiDB-lite"/>
    </source>
</evidence>
<dbReference type="OrthoDB" id="2442421at2759"/>
<dbReference type="InterPro" id="IPR032675">
    <property type="entry name" value="LRR_dom_sf"/>
</dbReference>
<dbReference type="SMART" id="SM00671">
    <property type="entry name" value="SEL1"/>
    <property type="match status" value="12"/>
</dbReference>
<dbReference type="InterPro" id="IPR001810">
    <property type="entry name" value="F-box_dom"/>
</dbReference>
<dbReference type="Pfam" id="PF08238">
    <property type="entry name" value="Sel1"/>
    <property type="match status" value="12"/>
</dbReference>
<dbReference type="SUPFAM" id="SSF81901">
    <property type="entry name" value="HCP-like"/>
    <property type="match status" value="3"/>
</dbReference>
<dbReference type="Proteomes" id="UP000707451">
    <property type="component" value="Unassembled WGS sequence"/>
</dbReference>
<dbReference type="Gene3D" id="1.25.40.10">
    <property type="entry name" value="Tetratricopeptide repeat domain"/>
    <property type="match status" value="3"/>
</dbReference>
<evidence type="ECO:0000313" key="5">
    <source>
        <dbReference type="Proteomes" id="UP000707451"/>
    </source>
</evidence>
<dbReference type="InterPro" id="IPR036047">
    <property type="entry name" value="F-box-like_dom_sf"/>
</dbReference>
<evidence type="ECO:0000259" key="3">
    <source>
        <dbReference type="Pfam" id="PF12937"/>
    </source>
</evidence>
<comment type="caution">
    <text evidence="4">The sequence shown here is derived from an EMBL/GenBank/DDBJ whole genome shotgun (WGS) entry which is preliminary data.</text>
</comment>
<name>A0A9P7XY85_9FUNG</name>
<dbReference type="Gene3D" id="1.20.1280.50">
    <property type="match status" value="1"/>
</dbReference>
<dbReference type="InterPro" id="IPR050767">
    <property type="entry name" value="Sel1_AlgK"/>
</dbReference>
<dbReference type="Gene3D" id="3.80.10.10">
    <property type="entry name" value="Ribonuclease Inhibitor"/>
    <property type="match status" value="1"/>
</dbReference>
<feature type="region of interest" description="Disordered" evidence="2">
    <location>
        <begin position="1554"/>
        <end position="1576"/>
    </location>
</feature>
<dbReference type="SUPFAM" id="SSF81383">
    <property type="entry name" value="F-box domain"/>
    <property type="match status" value="1"/>
</dbReference>
<accession>A0A9P7XY85</accession>
<organism evidence="4 5">
    <name type="scientific">Linnemannia hyalina</name>
    <dbReference type="NCBI Taxonomy" id="64524"/>
    <lineage>
        <taxon>Eukaryota</taxon>
        <taxon>Fungi</taxon>
        <taxon>Fungi incertae sedis</taxon>
        <taxon>Mucoromycota</taxon>
        <taxon>Mortierellomycotina</taxon>
        <taxon>Mortierellomycetes</taxon>
        <taxon>Mortierellales</taxon>
        <taxon>Mortierellaceae</taxon>
        <taxon>Linnemannia</taxon>
    </lineage>
</organism>
<dbReference type="InterPro" id="IPR006597">
    <property type="entry name" value="Sel1-like"/>
</dbReference>
<dbReference type="InterPro" id="IPR011990">
    <property type="entry name" value="TPR-like_helical_dom_sf"/>
</dbReference>
<keyword evidence="5" id="KW-1185">Reference proteome</keyword>
<gene>
    <name evidence="4" type="ORF">KI688_010636</name>
</gene>
<reference evidence="4" key="1">
    <citation type="submission" date="2021-06" db="EMBL/GenBank/DDBJ databases">
        <title>Genome Sequence of Mortierella hyaline Strain SCG-10, a Cold-Adapted, Nitrate-Reducing Fungus Isolated from Soil in Minnesota, USA.</title>
        <authorList>
            <person name="Aldossari N."/>
        </authorList>
    </citation>
    <scope>NUCLEOTIDE SEQUENCE</scope>
    <source>
        <strain evidence="4">SCG-10</strain>
    </source>
</reference>
<protein>
    <recommendedName>
        <fullName evidence="3">F-box domain-containing protein</fullName>
    </recommendedName>
</protein>
<dbReference type="PANTHER" id="PTHR11102:SF160">
    <property type="entry name" value="ERAD-ASSOCIATED E3 UBIQUITIN-PROTEIN LIGASE COMPONENT HRD3"/>
    <property type="match status" value="1"/>
</dbReference>